<comment type="similarity">
    <text evidence="8">Belongs to the MobA family.</text>
</comment>
<keyword evidence="6 8" id="KW-0342">GTP-binding</keyword>
<feature type="binding site" evidence="8">
    <location>
        <position position="100"/>
    </location>
    <ligand>
        <name>Mg(2+)</name>
        <dbReference type="ChEBI" id="CHEBI:18420"/>
    </ligand>
</feature>
<evidence type="ECO:0000313" key="10">
    <source>
        <dbReference type="EMBL" id="PXW98170.1"/>
    </source>
</evidence>
<protein>
    <recommendedName>
        <fullName evidence="8">Molybdenum cofactor guanylyltransferase</fullName>
        <shortName evidence="8">MoCo guanylyltransferase</shortName>
        <ecNumber evidence="8">2.7.7.77</ecNumber>
    </recommendedName>
    <alternativeName>
        <fullName evidence="8">GTP:molybdopterin guanylyltransferase</fullName>
    </alternativeName>
    <alternativeName>
        <fullName evidence="8">Mo-MPT guanylyltransferase</fullName>
    </alternativeName>
    <alternativeName>
        <fullName evidence="8">Molybdopterin guanylyltransferase</fullName>
    </alternativeName>
    <alternativeName>
        <fullName evidence="8">Molybdopterin-guanine dinucleotide synthase</fullName>
        <shortName evidence="8">MGD synthase</shortName>
    </alternativeName>
</protein>
<dbReference type="Pfam" id="PF12804">
    <property type="entry name" value="NTP_transf_3"/>
    <property type="match status" value="1"/>
</dbReference>
<keyword evidence="2 8" id="KW-0808">Transferase</keyword>
<dbReference type="CDD" id="cd02503">
    <property type="entry name" value="MobA"/>
    <property type="match status" value="1"/>
</dbReference>
<dbReference type="SUPFAM" id="SSF53448">
    <property type="entry name" value="Nucleotide-diphospho-sugar transferases"/>
    <property type="match status" value="1"/>
</dbReference>
<dbReference type="PANTHER" id="PTHR19136">
    <property type="entry name" value="MOLYBDENUM COFACTOR GUANYLYLTRANSFERASE"/>
    <property type="match status" value="1"/>
</dbReference>
<evidence type="ECO:0000256" key="7">
    <source>
        <dbReference type="ARBA" id="ARBA00023150"/>
    </source>
</evidence>
<comment type="subunit">
    <text evidence="8">Monomer.</text>
</comment>
<feature type="binding site" evidence="8">
    <location>
        <position position="100"/>
    </location>
    <ligand>
        <name>GTP</name>
        <dbReference type="ChEBI" id="CHEBI:37565"/>
    </ligand>
</feature>
<dbReference type="InterPro" id="IPR025877">
    <property type="entry name" value="MobA-like_NTP_Trfase"/>
</dbReference>
<feature type="binding site" evidence="8">
    <location>
        <position position="70"/>
    </location>
    <ligand>
        <name>GTP</name>
        <dbReference type="ChEBI" id="CHEBI:37565"/>
    </ligand>
</feature>
<comment type="catalytic activity">
    <reaction evidence="8">
        <text>Mo-molybdopterin + GTP + H(+) = Mo-molybdopterin guanine dinucleotide + diphosphate</text>
        <dbReference type="Rhea" id="RHEA:34243"/>
        <dbReference type="ChEBI" id="CHEBI:15378"/>
        <dbReference type="ChEBI" id="CHEBI:33019"/>
        <dbReference type="ChEBI" id="CHEBI:37565"/>
        <dbReference type="ChEBI" id="CHEBI:71302"/>
        <dbReference type="ChEBI" id="CHEBI:71310"/>
        <dbReference type="EC" id="2.7.7.77"/>
    </reaction>
</comment>
<evidence type="ECO:0000256" key="2">
    <source>
        <dbReference type="ARBA" id="ARBA00022679"/>
    </source>
</evidence>
<reference evidence="10 11" key="1">
    <citation type="submission" date="2018-05" db="EMBL/GenBank/DDBJ databases">
        <title>Genomic Encyclopedia of Type Strains, Phase IV (KMG-IV): sequencing the most valuable type-strain genomes for metagenomic binning, comparative biology and taxonomic classification.</title>
        <authorList>
            <person name="Goeker M."/>
        </authorList>
    </citation>
    <scope>NUCLEOTIDE SEQUENCE [LARGE SCALE GENOMIC DNA]</scope>
    <source>
        <strain evidence="10 11">DSM 566</strain>
    </source>
</reference>
<dbReference type="InterPro" id="IPR029044">
    <property type="entry name" value="Nucleotide-diphossugar_trans"/>
</dbReference>
<dbReference type="GO" id="GO:1902758">
    <property type="term" value="P:bis(molybdopterin guanine dinucleotide)molybdenum biosynthetic process"/>
    <property type="evidence" value="ECO:0007669"/>
    <property type="project" value="TreeGrafter"/>
</dbReference>
<dbReference type="AlphaFoldDB" id="A0A318H3Y1"/>
<dbReference type="GO" id="GO:0005525">
    <property type="term" value="F:GTP binding"/>
    <property type="evidence" value="ECO:0007669"/>
    <property type="project" value="UniProtKB-UniRule"/>
</dbReference>
<evidence type="ECO:0000256" key="5">
    <source>
        <dbReference type="ARBA" id="ARBA00022842"/>
    </source>
</evidence>
<keyword evidence="5 8" id="KW-0460">Magnesium</keyword>
<accession>A0A318H3Y1</accession>
<evidence type="ECO:0000256" key="8">
    <source>
        <dbReference type="HAMAP-Rule" id="MF_00316"/>
    </source>
</evidence>
<feature type="binding site" evidence="8">
    <location>
        <position position="52"/>
    </location>
    <ligand>
        <name>GTP</name>
        <dbReference type="ChEBI" id="CHEBI:37565"/>
    </ligand>
</feature>
<dbReference type="PANTHER" id="PTHR19136:SF81">
    <property type="entry name" value="MOLYBDENUM COFACTOR GUANYLYLTRANSFERASE"/>
    <property type="match status" value="1"/>
</dbReference>
<keyword evidence="7 8" id="KW-0501">Molybdenum cofactor biosynthesis</keyword>
<keyword evidence="10" id="KW-0548">Nucleotidyltransferase</keyword>
<dbReference type="GO" id="GO:0061603">
    <property type="term" value="F:molybdenum cofactor guanylyltransferase activity"/>
    <property type="evidence" value="ECO:0007669"/>
    <property type="project" value="UniProtKB-EC"/>
</dbReference>
<comment type="caution">
    <text evidence="10">The sequence shown here is derived from an EMBL/GenBank/DDBJ whole genome shotgun (WGS) entry which is preliminary data.</text>
</comment>
<dbReference type="HAMAP" id="MF_00316">
    <property type="entry name" value="MobA"/>
    <property type="match status" value="1"/>
</dbReference>
<feature type="binding site" evidence="8">
    <location>
        <begin position="11"/>
        <end position="13"/>
    </location>
    <ligand>
        <name>GTP</name>
        <dbReference type="ChEBI" id="CHEBI:37565"/>
    </ligand>
</feature>
<dbReference type="InterPro" id="IPR013482">
    <property type="entry name" value="Molybde_CF_guanTrfase"/>
</dbReference>
<dbReference type="EC" id="2.7.7.77" evidence="8"/>
<dbReference type="GO" id="GO:0005737">
    <property type="term" value="C:cytoplasm"/>
    <property type="evidence" value="ECO:0007669"/>
    <property type="project" value="UniProtKB-SubCell"/>
</dbReference>
<keyword evidence="11" id="KW-1185">Reference proteome</keyword>
<keyword evidence="3 8" id="KW-0479">Metal-binding</keyword>
<evidence type="ECO:0000256" key="4">
    <source>
        <dbReference type="ARBA" id="ARBA00022741"/>
    </source>
</evidence>
<keyword evidence="1 8" id="KW-0963">Cytoplasm</keyword>
<comment type="domain">
    <text evidence="8">The N-terminal domain determines nucleotide recognition and specific binding, while the C-terminal domain determines the specific binding to the target protein.</text>
</comment>
<gene>
    <name evidence="8" type="primary">mobA</name>
    <name evidence="10" type="ORF">C7444_103268</name>
</gene>
<comment type="subcellular location">
    <subcellularLocation>
        <location evidence="8">Cytoplasm</location>
    </subcellularLocation>
</comment>
<evidence type="ECO:0000259" key="9">
    <source>
        <dbReference type="Pfam" id="PF12804"/>
    </source>
</evidence>
<dbReference type="EMBL" id="QJJS01000003">
    <property type="protein sequence ID" value="PXW98170.1"/>
    <property type="molecule type" value="Genomic_DNA"/>
</dbReference>
<name>A0A318H3Y1_9BURK</name>
<feature type="binding site" evidence="8">
    <location>
        <position position="24"/>
    </location>
    <ligand>
        <name>GTP</name>
        <dbReference type="ChEBI" id="CHEBI:37565"/>
    </ligand>
</feature>
<dbReference type="NCBIfam" id="TIGR02665">
    <property type="entry name" value="molyb_mobA"/>
    <property type="match status" value="1"/>
</dbReference>
<feature type="domain" description="MobA-like NTP transferase" evidence="9">
    <location>
        <begin position="8"/>
        <end position="164"/>
    </location>
</feature>
<keyword evidence="4 8" id="KW-0547">Nucleotide-binding</keyword>
<evidence type="ECO:0000256" key="3">
    <source>
        <dbReference type="ARBA" id="ARBA00022723"/>
    </source>
</evidence>
<sequence>MADPAITGLVLAGGLARRMGGLDKSLQPLRGRPLLAWVVERLQPQVHTVVLNSHRLPAGAGGLDLPVWPDSLPDHPGPLAGLLTGLQRMDTDWLLTVPCDVPLLPADLASRLMQAARQAGADVAIATAPDAQGWRRHPVFCLAHRRVLASLAEALERGERQVDRWALRQQAAQARFPDAGAFRNLNTLQDLATLEASPDLSTGTPS</sequence>
<dbReference type="Gene3D" id="3.90.550.10">
    <property type="entry name" value="Spore Coat Polysaccharide Biosynthesis Protein SpsA, Chain A"/>
    <property type="match status" value="1"/>
</dbReference>
<evidence type="ECO:0000256" key="1">
    <source>
        <dbReference type="ARBA" id="ARBA00022490"/>
    </source>
</evidence>
<organism evidence="10 11">
    <name type="scientific">Sphaerotilus hippei</name>
    <dbReference type="NCBI Taxonomy" id="744406"/>
    <lineage>
        <taxon>Bacteria</taxon>
        <taxon>Pseudomonadati</taxon>
        <taxon>Pseudomonadota</taxon>
        <taxon>Betaproteobacteria</taxon>
        <taxon>Burkholderiales</taxon>
        <taxon>Sphaerotilaceae</taxon>
        <taxon>Sphaerotilus</taxon>
    </lineage>
</organism>
<dbReference type="Proteomes" id="UP000247811">
    <property type="component" value="Unassembled WGS sequence"/>
</dbReference>
<proteinExistence type="inferred from homology"/>
<comment type="cofactor">
    <cofactor evidence="8">
        <name>Mg(2+)</name>
        <dbReference type="ChEBI" id="CHEBI:18420"/>
    </cofactor>
</comment>
<dbReference type="GO" id="GO:0046872">
    <property type="term" value="F:metal ion binding"/>
    <property type="evidence" value="ECO:0007669"/>
    <property type="project" value="UniProtKB-KW"/>
</dbReference>
<evidence type="ECO:0000256" key="6">
    <source>
        <dbReference type="ARBA" id="ARBA00023134"/>
    </source>
</evidence>
<dbReference type="RefSeq" id="WP_245909413.1">
    <property type="nucleotide sequence ID" value="NZ_QJJS01000003.1"/>
</dbReference>
<evidence type="ECO:0000313" key="11">
    <source>
        <dbReference type="Proteomes" id="UP000247811"/>
    </source>
</evidence>
<comment type="function">
    <text evidence="8">Transfers a GMP moiety from GTP to Mo-molybdopterin (Mo-MPT) cofactor (Moco or molybdenum cofactor) to form Mo-molybdopterin guanine dinucleotide (Mo-MGD) cofactor.</text>
</comment>